<evidence type="ECO:0000313" key="1">
    <source>
        <dbReference type="EMBL" id="MFC4353644.1"/>
    </source>
</evidence>
<evidence type="ECO:0000313" key="2">
    <source>
        <dbReference type="Proteomes" id="UP001595733"/>
    </source>
</evidence>
<dbReference type="Pfam" id="PF10612">
    <property type="entry name" value="Spore-coat_CotZ"/>
    <property type="match status" value="1"/>
</dbReference>
<comment type="caution">
    <text evidence="1">The sequence shown here is derived from an EMBL/GenBank/DDBJ whole genome shotgun (WGS) entry which is preliminary data.</text>
</comment>
<sequence length="172" mass="19025">MSCSNCSDVESFGGGHRNCVCEVVREIKRIQDAATNNDCNPCGFTCFSEPLGGLVSPTRNQADTRVFTLLTKDGTPFFSTFLDENGPDCDCVSVFFRVNDFVDDCCVTLSVLRPLNTQKQEVDLLNEYGTGLNLRKLCKVRHFELTGTCITVDLRCFCGINCIADVFLDVCD</sequence>
<reference evidence="2" key="1">
    <citation type="journal article" date="2019" name="Int. J. Syst. Evol. Microbiol.">
        <title>The Global Catalogue of Microorganisms (GCM) 10K type strain sequencing project: providing services to taxonomists for standard genome sequencing and annotation.</title>
        <authorList>
            <consortium name="The Broad Institute Genomics Platform"/>
            <consortium name="The Broad Institute Genome Sequencing Center for Infectious Disease"/>
            <person name="Wu L."/>
            <person name="Ma J."/>
        </authorList>
    </citation>
    <scope>NUCLEOTIDE SEQUENCE [LARGE SCALE GENOMIC DNA]</scope>
    <source>
        <strain evidence="2">CCUG 50353</strain>
    </source>
</reference>
<dbReference type="InterPro" id="IPR019593">
    <property type="entry name" value="Spore_coat_protein_Z/Y"/>
</dbReference>
<gene>
    <name evidence="1" type="ORF">ACFO0S_01025</name>
</gene>
<dbReference type="Proteomes" id="UP001595733">
    <property type="component" value="Unassembled WGS sequence"/>
</dbReference>
<keyword evidence="1" id="KW-0167">Capsid protein</keyword>
<accession>A0ABV8USZ7</accession>
<keyword evidence="1" id="KW-0946">Virion</keyword>
<organism evidence="1 2">
    <name type="scientific">Chryseomicrobium palamuruense</name>
    <dbReference type="NCBI Taxonomy" id="682973"/>
    <lineage>
        <taxon>Bacteria</taxon>
        <taxon>Bacillati</taxon>
        <taxon>Bacillota</taxon>
        <taxon>Bacilli</taxon>
        <taxon>Bacillales</taxon>
        <taxon>Caryophanaceae</taxon>
        <taxon>Chryseomicrobium</taxon>
    </lineage>
</organism>
<name>A0ABV8USZ7_9BACL</name>
<dbReference type="EMBL" id="JBHSEF010000008">
    <property type="protein sequence ID" value="MFC4353644.1"/>
    <property type="molecule type" value="Genomic_DNA"/>
</dbReference>
<dbReference type="RefSeq" id="WP_378139237.1">
    <property type="nucleotide sequence ID" value="NZ_JBHSEF010000008.1"/>
</dbReference>
<proteinExistence type="predicted"/>
<protein>
    <submittedName>
        <fullName evidence="1">CotY/CotZ family spore coat protein</fullName>
    </submittedName>
</protein>
<keyword evidence="2" id="KW-1185">Reference proteome</keyword>